<dbReference type="InterPro" id="IPR024267">
    <property type="entry name" value="DUF4878"/>
</dbReference>
<dbReference type="Pfam" id="PF12870">
    <property type="entry name" value="DUF4878"/>
    <property type="match status" value="1"/>
</dbReference>
<evidence type="ECO:0000259" key="2">
    <source>
        <dbReference type="Pfam" id="PF12870"/>
    </source>
</evidence>
<dbReference type="Proteomes" id="UP000250086">
    <property type="component" value="Unassembled WGS sequence"/>
</dbReference>
<dbReference type="AlphaFoldDB" id="A0A2X0VX60"/>
<accession>A0A2X0VX60</accession>
<sequence>MKSLKKYLLLAFTACVLFMVSACGGSKPGDVAVEFTQAMIDGNADKCFSYLYLDEMEAAQKDFAKGKINVMVKGTSEQIKARGGVKSVKLVDVTDDKTDEKRKSARVELTLNDGESKVDSFNLIKDKKGEWKILL</sequence>
<gene>
    <name evidence="3" type="ORF">NCTC13093_00601</name>
</gene>
<evidence type="ECO:0000313" key="3">
    <source>
        <dbReference type="EMBL" id="SPT69237.1"/>
    </source>
</evidence>
<feature type="domain" description="DUF4878" evidence="2">
    <location>
        <begin position="21"/>
        <end position="133"/>
    </location>
</feature>
<evidence type="ECO:0000313" key="4">
    <source>
        <dbReference type="Proteomes" id="UP000250086"/>
    </source>
</evidence>
<protein>
    <submittedName>
        <fullName evidence="3">Lumazine-binding domain</fullName>
    </submittedName>
</protein>
<feature type="signal peptide" evidence="1">
    <location>
        <begin position="1"/>
        <end position="22"/>
    </location>
</feature>
<keyword evidence="4" id="KW-1185">Reference proteome</keyword>
<keyword evidence="1" id="KW-0732">Signal</keyword>
<dbReference type="RefSeq" id="WP_113743421.1">
    <property type="nucleotide sequence ID" value="NZ_UAPU01000007.1"/>
</dbReference>
<name>A0A2X0VX60_9GAMM</name>
<dbReference type="PROSITE" id="PS51257">
    <property type="entry name" value="PROKAR_LIPOPROTEIN"/>
    <property type="match status" value="1"/>
</dbReference>
<dbReference type="EMBL" id="UAPV01000001">
    <property type="protein sequence ID" value="SPT69237.1"/>
    <property type="molecule type" value="Genomic_DNA"/>
</dbReference>
<feature type="chain" id="PRO_5015959576" evidence="1">
    <location>
        <begin position="23"/>
        <end position="135"/>
    </location>
</feature>
<evidence type="ECO:0000256" key="1">
    <source>
        <dbReference type="SAM" id="SignalP"/>
    </source>
</evidence>
<proteinExistence type="predicted"/>
<dbReference type="Gene3D" id="3.10.450.50">
    <property type="match status" value="1"/>
</dbReference>
<reference evidence="3 4" key="1">
    <citation type="submission" date="2018-06" db="EMBL/GenBank/DDBJ databases">
        <authorList>
            <consortium name="Pathogen Informatics"/>
            <person name="Doyle S."/>
        </authorList>
    </citation>
    <scope>NUCLEOTIDE SEQUENCE [LARGE SCALE GENOMIC DNA]</scope>
    <source>
        <strain evidence="3 4">NCTC13093</strain>
    </source>
</reference>
<organism evidence="3 4">
    <name type="scientific">Anaerobiospirillum thomasii</name>
    <dbReference type="NCBI Taxonomy" id="179995"/>
    <lineage>
        <taxon>Bacteria</taxon>
        <taxon>Pseudomonadati</taxon>
        <taxon>Pseudomonadota</taxon>
        <taxon>Gammaproteobacteria</taxon>
        <taxon>Aeromonadales</taxon>
        <taxon>Succinivibrionaceae</taxon>
        <taxon>Anaerobiospirillum</taxon>
    </lineage>
</organism>